<dbReference type="NCBIfam" id="TIGR02532">
    <property type="entry name" value="IV_pilin_GFxxxE"/>
    <property type="match status" value="1"/>
</dbReference>
<feature type="transmembrane region" description="Helical" evidence="3">
    <location>
        <begin position="21"/>
        <end position="42"/>
    </location>
</feature>
<feature type="compositionally biased region" description="Basic and acidic residues" evidence="2">
    <location>
        <begin position="197"/>
        <end position="210"/>
    </location>
</feature>
<keyword evidence="3" id="KW-0812">Transmembrane</keyword>
<name>A0ABN6QIA0_9BACT</name>
<evidence type="ECO:0000256" key="1">
    <source>
        <dbReference type="ARBA" id="ARBA00022481"/>
    </source>
</evidence>
<sequence length="221" mass="24793">MKIRTSYSRLRAARGFTLMEILVVMVIIVVLATLTISIYTWLETRKNEQAAESIVRKIEMGLSSYHNDHDRYPYGTEAPFRNHGAAVADGEEFSSNVVYMALFGDYKNEGAPARDATIYNDEMNPGTQPKSNPLVRQITVTKAGQQVPLYILTDPWGSPYRYRLGSEQALPTKSASAKNLKMGTGQNPDYDFWSFGKDGDSDLRDPRAPENQDDIGNLPKF</sequence>
<evidence type="ECO:0000313" key="5">
    <source>
        <dbReference type="Proteomes" id="UP001062263"/>
    </source>
</evidence>
<keyword evidence="3" id="KW-0472">Membrane</keyword>
<dbReference type="InterPro" id="IPR045584">
    <property type="entry name" value="Pilin-like"/>
</dbReference>
<accession>A0ABN6QIA0</accession>
<dbReference type="InterPro" id="IPR012902">
    <property type="entry name" value="N_methyl_site"/>
</dbReference>
<evidence type="ECO:0008006" key="6">
    <source>
        <dbReference type="Google" id="ProtNLM"/>
    </source>
</evidence>
<dbReference type="EMBL" id="AP025943">
    <property type="protein sequence ID" value="BDL42586.1"/>
    <property type="molecule type" value="Genomic_DNA"/>
</dbReference>
<reference evidence="4" key="1">
    <citation type="submission" date="2022-06" db="EMBL/GenBank/DDBJ databases">
        <title>Akkermansia biwalacus sp. nov., an anaerobic mucin-degrading bacterium isolated from human intestine.</title>
        <authorList>
            <person name="Kobayashi Y."/>
            <person name="Inoue S."/>
            <person name="Kawahara T."/>
            <person name="Kohda N."/>
        </authorList>
    </citation>
    <scope>NUCLEOTIDE SEQUENCE</scope>
    <source>
        <strain evidence="4">WON2089</strain>
    </source>
</reference>
<dbReference type="SUPFAM" id="SSF54523">
    <property type="entry name" value="Pili subunits"/>
    <property type="match status" value="2"/>
</dbReference>
<feature type="region of interest" description="Disordered" evidence="2">
    <location>
        <begin position="175"/>
        <end position="221"/>
    </location>
</feature>
<dbReference type="PRINTS" id="PR00813">
    <property type="entry name" value="BCTERIALGSPG"/>
</dbReference>
<evidence type="ECO:0000256" key="2">
    <source>
        <dbReference type="SAM" id="MobiDB-lite"/>
    </source>
</evidence>
<proteinExistence type="predicted"/>
<keyword evidence="1" id="KW-0488">Methylation</keyword>
<dbReference type="Proteomes" id="UP001062263">
    <property type="component" value="Chromosome"/>
</dbReference>
<evidence type="ECO:0000313" key="4">
    <source>
        <dbReference type="EMBL" id="BDL42586.1"/>
    </source>
</evidence>
<evidence type="ECO:0000256" key="3">
    <source>
        <dbReference type="SAM" id="Phobius"/>
    </source>
</evidence>
<keyword evidence="3" id="KW-1133">Transmembrane helix</keyword>
<dbReference type="Gene3D" id="3.30.700.10">
    <property type="entry name" value="Glycoprotein, Type 4 Pilin"/>
    <property type="match status" value="1"/>
</dbReference>
<organism evidence="4 5">
    <name type="scientific">Akkermansia biwaensis</name>
    <dbReference type="NCBI Taxonomy" id="2946555"/>
    <lineage>
        <taxon>Bacteria</taxon>
        <taxon>Pseudomonadati</taxon>
        <taxon>Verrucomicrobiota</taxon>
        <taxon>Verrucomicrobiia</taxon>
        <taxon>Verrucomicrobiales</taxon>
        <taxon>Akkermansiaceae</taxon>
        <taxon>Akkermansia</taxon>
    </lineage>
</organism>
<keyword evidence="5" id="KW-1185">Reference proteome</keyword>
<dbReference type="InterPro" id="IPR000983">
    <property type="entry name" value="Bac_GSPG_pilin"/>
</dbReference>
<protein>
    <recommendedName>
        <fullName evidence="6">Prepilin-type N-terminal cleavage/methylation domain-containing protein</fullName>
    </recommendedName>
</protein>
<dbReference type="RefSeq" id="WP_215434962.1">
    <property type="nucleotide sequence ID" value="NZ_AP025943.1"/>
</dbReference>
<gene>
    <name evidence="4" type="ORF">Abiwalacus_01600</name>
</gene>
<dbReference type="Pfam" id="PF07963">
    <property type="entry name" value="N_methyl"/>
    <property type="match status" value="1"/>
</dbReference>